<keyword evidence="3" id="KW-1185">Reference proteome</keyword>
<proteinExistence type="predicted"/>
<organism evidence="2 3">
    <name type="scientific">Colletotrichum tamarilloi</name>
    <dbReference type="NCBI Taxonomy" id="1209934"/>
    <lineage>
        <taxon>Eukaryota</taxon>
        <taxon>Fungi</taxon>
        <taxon>Dikarya</taxon>
        <taxon>Ascomycota</taxon>
        <taxon>Pezizomycotina</taxon>
        <taxon>Sordariomycetes</taxon>
        <taxon>Hypocreomycetidae</taxon>
        <taxon>Glomerellales</taxon>
        <taxon>Glomerellaceae</taxon>
        <taxon>Colletotrichum</taxon>
        <taxon>Colletotrichum acutatum species complex</taxon>
    </lineage>
</organism>
<dbReference type="EMBL" id="MLFU01000107">
    <property type="protein sequence ID" value="KAK1481733.1"/>
    <property type="molecule type" value="Genomic_DNA"/>
</dbReference>
<comment type="caution">
    <text evidence="2">The sequence shown here is derived from an EMBL/GenBank/DDBJ whole genome shotgun (WGS) entry which is preliminary data.</text>
</comment>
<evidence type="ECO:0000313" key="3">
    <source>
        <dbReference type="Proteomes" id="UP001227543"/>
    </source>
</evidence>
<name>A0ABQ9QQV3_9PEZI</name>
<feature type="region of interest" description="Disordered" evidence="1">
    <location>
        <begin position="32"/>
        <end position="64"/>
    </location>
</feature>
<reference evidence="2 3" key="1">
    <citation type="submission" date="2016-10" db="EMBL/GenBank/DDBJ databases">
        <title>The genome sequence of Colletotrichum fioriniae PJ7.</title>
        <authorList>
            <person name="Baroncelli R."/>
        </authorList>
    </citation>
    <scope>NUCLEOTIDE SEQUENCE [LARGE SCALE GENOMIC DNA]</scope>
    <source>
        <strain evidence="2 3">Tom-12</strain>
    </source>
</reference>
<dbReference type="Proteomes" id="UP001227543">
    <property type="component" value="Unassembled WGS sequence"/>
</dbReference>
<accession>A0ABQ9QQV3</accession>
<dbReference type="GeneID" id="85414133"/>
<sequence>TSLGDLSNGQTDFQSCIPPSRSIPQACLGASSSSSSFSLKTTTQSHESSLKELASSHRRGASSASSASLAIHIYTSPSASYILHTFTHHRIAHLLHTPIRADNQAPKHQATKPERPPSPLAIFPTILPNEARLEKCSSGWTRS</sequence>
<gene>
    <name evidence="2" type="ORF">CTAM01_13893</name>
</gene>
<dbReference type="RefSeq" id="XP_060375554.1">
    <property type="nucleotide sequence ID" value="XM_060529895.1"/>
</dbReference>
<protein>
    <submittedName>
        <fullName evidence="2">Uncharacterized protein</fullName>
    </submittedName>
</protein>
<feature type="non-terminal residue" evidence="2">
    <location>
        <position position="1"/>
    </location>
</feature>
<feature type="region of interest" description="Disordered" evidence="1">
    <location>
        <begin position="100"/>
        <end position="124"/>
    </location>
</feature>
<evidence type="ECO:0000256" key="1">
    <source>
        <dbReference type="SAM" id="MobiDB-lite"/>
    </source>
</evidence>
<evidence type="ECO:0000313" key="2">
    <source>
        <dbReference type="EMBL" id="KAK1481733.1"/>
    </source>
</evidence>